<evidence type="ECO:0000256" key="5">
    <source>
        <dbReference type="ARBA" id="ARBA00023136"/>
    </source>
</evidence>
<dbReference type="PROSITE" id="PS50267">
    <property type="entry name" value="NA_NEUROTRAN_SYMP_3"/>
    <property type="match status" value="1"/>
</dbReference>
<dbReference type="InParanoid" id="H3CRA4"/>
<feature type="binding site" evidence="6">
    <location>
        <position position="33"/>
    </location>
    <ligand>
        <name>Na(+)</name>
        <dbReference type="ChEBI" id="CHEBI:29101"/>
        <label>1</label>
    </ligand>
</feature>
<proteinExistence type="inferred from homology"/>
<dbReference type="Proteomes" id="UP000007303">
    <property type="component" value="Unassembled WGS sequence"/>
</dbReference>
<comment type="subcellular location">
    <subcellularLocation>
        <location evidence="1">Membrane</location>
        <topology evidence="1">Multi-pass membrane protein</topology>
    </subcellularLocation>
</comment>
<dbReference type="OMA" id="ANIMIAS"/>
<feature type="binding site" evidence="6">
    <location>
        <position position="30"/>
    </location>
    <ligand>
        <name>Na(+)</name>
        <dbReference type="ChEBI" id="CHEBI:29101"/>
        <label>1</label>
    </ligand>
</feature>
<keyword evidence="10" id="KW-1185">Reference proteome</keyword>
<dbReference type="Ensembl" id="ENSTNIT00000010969.1">
    <property type="protein sequence ID" value="ENSTNIP00000010788.1"/>
    <property type="gene ID" value="ENSTNIG00000007966.1"/>
</dbReference>
<comment type="similarity">
    <text evidence="7">Belongs to the sodium:neurotransmitter symporter (SNF) (TC 2.A.22) family.</text>
</comment>
<keyword evidence="2 7" id="KW-0813">Transport</keyword>
<evidence type="ECO:0000256" key="3">
    <source>
        <dbReference type="ARBA" id="ARBA00022692"/>
    </source>
</evidence>
<name>H3CRA4_TETNG</name>
<evidence type="ECO:0000256" key="7">
    <source>
        <dbReference type="RuleBase" id="RU003732"/>
    </source>
</evidence>
<dbReference type="GO" id="GO:0046872">
    <property type="term" value="F:metal ion binding"/>
    <property type="evidence" value="ECO:0007669"/>
    <property type="project" value="UniProtKB-KW"/>
</dbReference>
<evidence type="ECO:0000256" key="4">
    <source>
        <dbReference type="ARBA" id="ARBA00022989"/>
    </source>
</evidence>
<evidence type="ECO:0000313" key="10">
    <source>
        <dbReference type="Proteomes" id="UP000007303"/>
    </source>
</evidence>
<dbReference type="InterPro" id="IPR000175">
    <property type="entry name" value="Na/ntran_symport"/>
</dbReference>
<dbReference type="AlphaFoldDB" id="H3CRA4"/>
<dbReference type="GeneTree" id="ENSGT00940000165190"/>
<dbReference type="GO" id="GO:0042995">
    <property type="term" value="C:cell projection"/>
    <property type="evidence" value="ECO:0007669"/>
    <property type="project" value="TreeGrafter"/>
</dbReference>
<evidence type="ECO:0000256" key="6">
    <source>
        <dbReference type="PIRSR" id="PIRSR600175-1"/>
    </source>
</evidence>
<dbReference type="GO" id="GO:0005332">
    <property type="term" value="F:gamma-aminobutyric acid:sodium:chloride symporter activity"/>
    <property type="evidence" value="ECO:0007669"/>
    <property type="project" value="TreeGrafter"/>
</dbReference>
<reference evidence="10" key="1">
    <citation type="journal article" date="2004" name="Nature">
        <title>Genome duplication in the teleost fish Tetraodon nigroviridis reveals the early vertebrate proto-karyotype.</title>
        <authorList>
            <person name="Jaillon O."/>
            <person name="Aury J.-M."/>
            <person name="Brunet F."/>
            <person name="Petit J.-L."/>
            <person name="Stange-Thomann N."/>
            <person name="Mauceli E."/>
            <person name="Bouneau L."/>
            <person name="Fischer C."/>
            <person name="Ozouf-Costaz C."/>
            <person name="Bernot A."/>
            <person name="Nicaud S."/>
            <person name="Jaffe D."/>
            <person name="Fisher S."/>
            <person name="Lutfalla G."/>
            <person name="Dossat C."/>
            <person name="Segurens B."/>
            <person name="Dasilva C."/>
            <person name="Salanoubat M."/>
            <person name="Levy M."/>
            <person name="Boudet N."/>
            <person name="Castellano S."/>
            <person name="Anthouard V."/>
            <person name="Jubin C."/>
            <person name="Castelli V."/>
            <person name="Katinka M."/>
            <person name="Vacherie B."/>
            <person name="Biemont C."/>
            <person name="Skalli Z."/>
            <person name="Cattolico L."/>
            <person name="Poulain J."/>
            <person name="De Berardinis V."/>
            <person name="Cruaud C."/>
            <person name="Duprat S."/>
            <person name="Brottier P."/>
            <person name="Coutanceau J.-P."/>
            <person name="Gouzy J."/>
            <person name="Parra G."/>
            <person name="Lardier G."/>
            <person name="Chapple C."/>
            <person name="McKernan K.J."/>
            <person name="McEwan P."/>
            <person name="Bosak S."/>
            <person name="Kellis M."/>
            <person name="Volff J.-N."/>
            <person name="Guigo R."/>
            <person name="Zody M.C."/>
            <person name="Mesirov J."/>
            <person name="Lindblad-Toh K."/>
            <person name="Birren B."/>
            <person name="Nusbaum C."/>
            <person name="Kahn D."/>
            <person name="Robinson-Rechavi M."/>
            <person name="Laudet V."/>
            <person name="Schachter V."/>
            <person name="Quetier F."/>
            <person name="Saurin W."/>
            <person name="Scarpelli C."/>
            <person name="Wincker P."/>
            <person name="Lander E.S."/>
            <person name="Weissenbach J."/>
            <person name="Roest Crollius H."/>
        </authorList>
    </citation>
    <scope>NUCLEOTIDE SEQUENCE [LARGE SCALE GENOMIC DNA]</scope>
</reference>
<evidence type="ECO:0000313" key="9">
    <source>
        <dbReference type="Ensembl" id="ENSTNIP00000010788.1"/>
    </source>
</evidence>
<accession>H3CRA4</accession>
<feature type="transmembrane region" description="Helical" evidence="8">
    <location>
        <begin position="21"/>
        <end position="39"/>
    </location>
</feature>
<dbReference type="PANTHER" id="PTHR11616">
    <property type="entry name" value="SODIUM/CHLORIDE DEPENDENT TRANSPORTER"/>
    <property type="match status" value="1"/>
</dbReference>
<dbReference type="HOGENOM" id="CLU_006855_5_1_1"/>
<sequence length="150" mass="17203">MERREAERQSRAAARGQWASKTEYILVVAGNVVGLGNVWRFPYLCYRYGGGAFLIPYLLLVVVFGIPLFLLETSLGQFAQEGFITCWRKICPLAQGIGYGYLMIKLYDFCYVIVQAWALFYLVFSFRSELPWVTCNNSWNTGEHLITMAE</sequence>
<dbReference type="Pfam" id="PF00209">
    <property type="entry name" value="SNF"/>
    <property type="match status" value="1"/>
</dbReference>
<dbReference type="SUPFAM" id="SSF161070">
    <property type="entry name" value="SNF-like"/>
    <property type="match status" value="1"/>
</dbReference>
<evidence type="ECO:0000256" key="8">
    <source>
        <dbReference type="SAM" id="Phobius"/>
    </source>
</evidence>
<keyword evidence="7" id="KW-0769">Symport</keyword>
<keyword evidence="5 8" id="KW-0472">Membrane</keyword>
<evidence type="ECO:0000256" key="1">
    <source>
        <dbReference type="ARBA" id="ARBA00004141"/>
    </source>
</evidence>
<reference evidence="9" key="3">
    <citation type="submission" date="2025-09" db="UniProtKB">
        <authorList>
            <consortium name="Ensembl"/>
        </authorList>
    </citation>
    <scope>IDENTIFICATION</scope>
</reference>
<feature type="transmembrane region" description="Helical" evidence="8">
    <location>
        <begin position="106"/>
        <end position="124"/>
    </location>
</feature>
<feature type="binding site" evidence="6">
    <location>
        <position position="37"/>
    </location>
    <ligand>
        <name>Na(+)</name>
        <dbReference type="ChEBI" id="CHEBI:29101"/>
        <label>1</label>
    </ligand>
</feature>
<keyword evidence="6" id="KW-0479">Metal-binding</keyword>
<dbReference type="GO" id="GO:0005886">
    <property type="term" value="C:plasma membrane"/>
    <property type="evidence" value="ECO:0007669"/>
    <property type="project" value="TreeGrafter"/>
</dbReference>
<dbReference type="InterPro" id="IPR037272">
    <property type="entry name" value="SNS_sf"/>
</dbReference>
<organism evidence="9 10">
    <name type="scientific">Tetraodon nigroviridis</name>
    <name type="common">Spotted green pufferfish</name>
    <name type="synonym">Chelonodon nigroviridis</name>
    <dbReference type="NCBI Taxonomy" id="99883"/>
    <lineage>
        <taxon>Eukaryota</taxon>
        <taxon>Metazoa</taxon>
        <taxon>Chordata</taxon>
        <taxon>Craniata</taxon>
        <taxon>Vertebrata</taxon>
        <taxon>Euteleostomi</taxon>
        <taxon>Actinopterygii</taxon>
        <taxon>Neopterygii</taxon>
        <taxon>Teleostei</taxon>
        <taxon>Neoteleostei</taxon>
        <taxon>Acanthomorphata</taxon>
        <taxon>Eupercaria</taxon>
        <taxon>Tetraodontiformes</taxon>
        <taxon>Tetradontoidea</taxon>
        <taxon>Tetraodontidae</taxon>
        <taxon>Tetraodon</taxon>
    </lineage>
</organism>
<feature type="transmembrane region" description="Helical" evidence="8">
    <location>
        <begin position="51"/>
        <end position="71"/>
    </location>
</feature>
<evidence type="ECO:0000256" key="2">
    <source>
        <dbReference type="ARBA" id="ARBA00022448"/>
    </source>
</evidence>
<protein>
    <recommendedName>
        <fullName evidence="7">Transporter</fullName>
    </recommendedName>
</protein>
<keyword evidence="3 7" id="KW-0812">Transmembrane</keyword>
<reference evidence="9" key="2">
    <citation type="submission" date="2025-08" db="UniProtKB">
        <authorList>
            <consortium name="Ensembl"/>
        </authorList>
    </citation>
    <scope>IDENTIFICATION</scope>
</reference>
<keyword evidence="4 8" id="KW-1133">Transmembrane helix</keyword>
<dbReference type="PANTHER" id="PTHR11616:SF237">
    <property type="entry name" value="TRANSPORTER"/>
    <property type="match status" value="1"/>
</dbReference>
<dbReference type="PROSITE" id="PS00610">
    <property type="entry name" value="NA_NEUROTRAN_SYMP_1"/>
    <property type="match status" value="1"/>
</dbReference>
<keyword evidence="6" id="KW-0915">Sodium</keyword>
<dbReference type="PRINTS" id="PR00176">
    <property type="entry name" value="NANEUSMPORT"/>
</dbReference>